<dbReference type="Gene3D" id="2.70.150.10">
    <property type="entry name" value="Calcium-transporting ATPase, cytoplasmic transduction domain A"/>
    <property type="match status" value="1"/>
</dbReference>
<dbReference type="InterPro" id="IPR023299">
    <property type="entry name" value="ATPase_P-typ_cyto_dom_N"/>
</dbReference>
<dbReference type="InterPro" id="IPR008250">
    <property type="entry name" value="ATPase_P-typ_transduc_dom_A_sf"/>
</dbReference>
<dbReference type="SUPFAM" id="SSF56784">
    <property type="entry name" value="HAD-like"/>
    <property type="match status" value="1"/>
</dbReference>
<dbReference type="Pfam" id="PF00122">
    <property type="entry name" value="E1-E2_ATPase"/>
    <property type="match status" value="1"/>
</dbReference>
<dbReference type="Gene3D" id="3.40.50.1000">
    <property type="entry name" value="HAD superfamily/HAD-like"/>
    <property type="match status" value="1"/>
</dbReference>
<evidence type="ECO:0000313" key="12">
    <source>
        <dbReference type="EMBL" id="MEF3365876.1"/>
    </source>
</evidence>
<keyword evidence="9" id="KW-0472">Membrane</keyword>
<keyword evidence="3" id="KW-0479">Metal-binding</keyword>
<dbReference type="SFLD" id="SFLDG00002">
    <property type="entry name" value="C1.7:_P-type_atpase_like"/>
    <property type="match status" value="1"/>
</dbReference>
<evidence type="ECO:0000259" key="11">
    <source>
        <dbReference type="SMART" id="SM00831"/>
    </source>
</evidence>
<dbReference type="Gene3D" id="1.20.1110.10">
    <property type="entry name" value="Calcium-transporting ATPase, transmembrane domain"/>
    <property type="match status" value="1"/>
</dbReference>
<dbReference type="Pfam" id="PF13246">
    <property type="entry name" value="Cation_ATPase"/>
    <property type="match status" value="1"/>
</dbReference>
<keyword evidence="5" id="KW-0067">ATP-binding</keyword>
<dbReference type="SFLD" id="SFLDF00027">
    <property type="entry name" value="p-type_atpase"/>
    <property type="match status" value="1"/>
</dbReference>
<dbReference type="Pfam" id="PF08282">
    <property type="entry name" value="Hydrolase_3"/>
    <property type="match status" value="1"/>
</dbReference>
<dbReference type="InterPro" id="IPR023214">
    <property type="entry name" value="HAD_sf"/>
</dbReference>
<feature type="region of interest" description="Disordered" evidence="10">
    <location>
        <begin position="107"/>
        <end position="126"/>
    </location>
</feature>
<dbReference type="InterPro" id="IPR006068">
    <property type="entry name" value="ATPase_P-typ_cation-transptr_C"/>
</dbReference>
<dbReference type="InterPro" id="IPR023298">
    <property type="entry name" value="ATPase_P-typ_TM_dom_sf"/>
</dbReference>
<comment type="subcellular location">
    <subcellularLocation>
        <location evidence="1">Membrane</location>
        <topology evidence="1">Multi-pass membrane protein</topology>
    </subcellularLocation>
</comment>
<dbReference type="PANTHER" id="PTHR24093">
    <property type="entry name" value="CATION TRANSPORTING ATPASE"/>
    <property type="match status" value="1"/>
</dbReference>
<dbReference type="PRINTS" id="PR00119">
    <property type="entry name" value="CATATPASE"/>
</dbReference>
<evidence type="ECO:0000256" key="10">
    <source>
        <dbReference type="SAM" id="MobiDB-lite"/>
    </source>
</evidence>
<protein>
    <submittedName>
        <fullName evidence="12">HAD-IC family P-type ATPase</fullName>
    </submittedName>
</protein>
<keyword evidence="13" id="KW-1185">Reference proteome</keyword>
<keyword evidence="7" id="KW-1278">Translocase</keyword>
<evidence type="ECO:0000256" key="3">
    <source>
        <dbReference type="ARBA" id="ARBA00022723"/>
    </source>
</evidence>
<name>A0ABU7XHB9_9HYPH</name>
<dbReference type="EMBL" id="JAZHYN010000009">
    <property type="protein sequence ID" value="MEF3365876.1"/>
    <property type="molecule type" value="Genomic_DNA"/>
</dbReference>
<dbReference type="PANTHER" id="PTHR24093:SF513">
    <property type="entry name" value="CATION-TRANSPORTING ATPASE I-RELATED"/>
    <property type="match status" value="1"/>
</dbReference>
<dbReference type="Gene3D" id="3.40.1110.10">
    <property type="entry name" value="Calcium-transporting ATPase, cytoplasmic domain N"/>
    <property type="match status" value="1"/>
</dbReference>
<evidence type="ECO:0000256" key="5">
    <source>
        <dbReference type="ARBA" id="ARBA00022840"/>
    </source>
</evidence>
<evidence type="ECO:0000256" key="8">
    <source>
        <dbReference type="ARBA" id="ARBA00022989"/>
    </source>
</evidence>
<keyword evidence="2" id="KW-0812">Transmembrane</keyword>
<proteinExistence type="predicted"/>
<dbReference type="InterPro" id="IPR004014">
    <property type="entry name" value="ATPase_P-typ_cation-transptr_N"/>
</dbReference>
<evidence type="ECO:0000313" key="13">
    <source>
        <dbReference type="Proteomes" id="UP001350748"/>
    </source>
</evidence>
<gene>
    <name evidence="12" type="ORF">V3H18_04940</name>
</gene>
<dbReference type="SUPFAM" id="SSF81665">
    <property type="entry name" value="Calcium ATPase, transmembrane domain M"/>
    <property type="match status" value="1"/>
</dbReference>
<organism evidence="12 13">
    <name type="scientific">Methylocystis borbori</name>
    <dbReference type="NCBI Taxonomy" id="3118750"/>
    <lineage>
        <taxon>Bacteria</taxon>
        <taxon>Pseudomonadati</taxon>
        <taxon>Pseudomonadota</taxon>
        <taxon>Alphaproteobacteria</taxon>
        <taxon>Hyphomicrobiales</taxon>
        <taxon>Methylocystaceae</taxon>
        <taxon>Methylocystis</taxon>
    </lineage>
</organism>
<dbReference type="RefSeq" id="WP_332080814.1">
    <property type="nucleotide sequence ID" value="NZ_JAZHYN010000009.1"/>
</dbReference>
<dbReference type="SMART" id="SM00831">
    <property type="entry name" value="Cation_ATPase_N"/>
    <property type="match status" value="1"/>
</dbReference>
<dbReference type="PROSITE" id="PS00154">
    <property type="entry name" value="ATPASE_E1_E2"/>
    <property type="match status" value="1"/>
</dbReference>
<dbReference type="InterPro" id="IPR059000">
    <property type="entry name" value="ATPase_P-type_domA"/>
</dbReference>
<evidence type="ECO:0000256" key="4">
    <source>
        <dbReference type="ARBA" id="ARBA00022741"/>
    </source>
</evidence>
<accession>A0ABU7XHB9</accession>
<feature type="domain" description="Cation-transporting P-type ATPase N-terminal" evidence="11">
    <location>
        <begin position="127"/>
        <end position="201"/>
    </location>
</feature>
<keyword evidence="4" id="KW-0547">Nucleotide-binding</keyword>
<dbReference type="InterPro" id="IPR036412">
    <property type="entry name" value="HAD-like_sf"/>
</dbReference>
<dbReference type="SUPFAM" id="SSF81653">
    <property type="entry name" value="Calcium ATPase, transduction domain A"/>
    <property type="match status" value="1"/>
</dbReference>
<dbReference type="Pfam" id="PF00689">
    <property type="entry name" value="Cation_ATPase_C"/>
    <property type="match status" value="1"/>
</dbReference>
<keyword evidence="8" id="KW-1133">Transmembrane helix</keyword>
<evidence type="ECO:0000256" key="7">
    <source>
        <dbReference type="ARBA" id="ARBA00022967"/>
    </source>
</evidence>
<evidence type="ECO:0000256" key="1">
    <source>
        <dbReference type="ARBA" id="ARBA00004141"/>
    </source>
</evidence>
<dbReference type="Proteomes" id="UP001350748">
    <property type="component" value="Unassembled WGS sequence"/>
</dbReference>
<dbReference type="SUPFAM" id="SSF81660">
    <property type="entry name" value="Metal cation-transporting ATPase, ATP-binding domain N"/>
    <property type="match status" value="1"/>
</dbReference>
<evidence type="ECO:0000256" key="2">
    <source>
        <dbReference type="ARBA" id="ARBA00022692"/>
    </source>
</evidence>
<reference evidence="12 13" key="1">
    <citation type="submission" date="2024-02" db="EMBL/GenBank/DDBJ databases">
        <authorList>
            <person name="Grouzdev D."/>
        </authorList>
    </citation>
    <scope>NUCLEOTIDE SEQUENCE [LARGE SCALE GENOMIC DNA]</scope>
    <source>
        <strain evidence="12 13">9N</strain>
    </source>
</reference>
<sequence length="1017" mass="106346">MRDHTMSLMILAETNAEEPPGDGRLFGLETRSYPGAEILHDACPGRVRMRHAGLRGRTRLARAVEATLGRLPGVIKVKSSETTGSTLVLFRAPMTIERLMDALDAAARGEAAPQTDEDPRAEASDGPFHAETIGALAERLRTHLVNGLAAEEASARAAKWGRNELRRAEPRSAARIFAEQMTSLPIALLAASAALSVATGGLADAAMIAAVVLLNASIATATERQADRAILSLAADDLPPTTVIRDGARQTIDASEIMPGDLLVIERGALVPADARLIASDDLSVNESPLTGEVQPAQKDAQILLPPETGVPDRRNMVFRGTAVTGGSGAAIVTAIGVGTEIGRVQELLGTVRPPETPIERELGDVGRELVIVNGLICACVFGIGLLRGHGLIATLRSAVSLAVAAIPEGLPAVATTTLAFGVQDMRKREVLVRKIDAVETLGAVEVVGLDKTGTLTENHMAAVAVHADDRALALHQGRLLEEGADADEERRVLARRLFEIATLCSDAAVRRSAQGFEIDGTPTETALIEAGVALGVDPLDLRQSARVLASAGRGDGRKRMSVLHERADGARLLCVKGDPVEVLARCATRRLASGDAPLDGAMRAAILKANERMAGDALRVLGVAVGDAGGDPRDERDLVWLGLAGMANPIRASVGPALRQLHRAGVRTVMITGDQSATAFAIARHLDLNDGGELRVLEAGEIAKMQPEVLEALAAQPHVFARVSPVDKLNIVKALQAHGRIVAMTGDGVNDGPALRAADVGIAMGGAGADVTRQVADIVLASDDMDGVVEAIRLGRATYANIRKVLRYLVSTNASETFAMLGAALIQGGEPLTPMQLLWLNLATDALPAIALGLEPPEPDVLDKPPHDPQAPILGPADFRRVLREGSVMGVAALAGYFSAGGAAGAARASTVTFHGLTLSQLLHSLSCRSETGGVTAEIGRPLNRMLYGGVGGAILLQAVAQFLPLTRRFLGLTPLGLGDLSRIAAIAFGSSIANDLIGRLADREAPRVKEARHVA</sequence>
<comment type="caution">
    <text evidence="12">The sequence shown here is derived from an EMBL/GenBank/DDBJ whole genome shotgun (WGS) entry which is preliminary data.</text>
</comment>
<dbReference type="Pfam" id="PF00690">
    <property type="entry name" value="Cation_ATPase_N"/>
    <property type="match status" value="1"/>
</dbReference>
<dbReference type="NCBIfam" id="TIGR01494">
    <property type="entry name" value="ATPase_P-type"/>
    <property type="match status" value="2"/>
</dbReference>
<dbReference type="InterPro" id="IPR044492">
    <property type="entry name" value="P_typ_ATPase_HD_dom"/>
</dbReference>
<dbReference type="PRINTS" id="PR00120">
    <property type="entry name" value="HATPASE"/>
</dbReference>
<dbReference type="SFLD" id="SFLDS00003">
    <property type="entry name" value="Haloacid_Dehalogenase"/>
    <property type="match status" value="1"/>
</dbReference>
<dbReference type="InterPro" id="IPR001757">
    <property type="entry name" value="P_typ_ATPase"/>
</dbReference>
<dbReference type="InterPro" id="IPR018303">
    <property type="entry name" value="ATPase_P-typ_P_site"/>
</dbReference>
<keyword evidence="6" id="KW-0460">Magnesium</keyword>
<evidence type="ECO:0000256" key="9">
    <source>
        <dbReference type="ARBA" id="ARBA00023136"/>
    </source>
</evidence>
<evidence type="ECO:0000256" key="6">
    <source>
        <dbReference type="ARBA" id="ARBA00022842"/>
    </source>
</evidence>